<name>A0A1W6SR10_9PROT</name>
<dbReference type="InterPro" id="IPR006558">
    <property type="entry name" value="LamG-like"/>
</dbReference>
<dbReference type="GO" id="GO:0006955">
    <property type="term" value="P:immune response"/>
    <property type="evidence" value="ECO:0007669"/>
    <property type="project" value="InterPro"/>
</dbReference>
<dbReference type="PANTHER" id="PTHR46943:SF1">
    <property type="entry name" value="PENTRAXIN-RELATED PROTEIN PTX3"/>
    <property type="match status" value="1"/>
</dbReference>
<dbReference type="KEGG" id="nlc:EBAPG3_010900"/>
<dbReference type="InterPro" id="IPR013320">
    <property type="entry name" value="ConA-like_dom_sf"/>
</dbReference>
<feature type="domain" description="LamG-like jellyroll fold" evidence="3">
    <location>
        <begin position="334"/>
        <end position="458"/>
    </location>
</feature>
<dbReference type="eggNOG" id="COG1409">
    <property type="taxonomic scope" value="Bacteria"/>
</dbReference>
<dbReference type="PANTHER" id="PTHR46943">
    <property type="entry name" value="PENTRAXIN-RELATED PROTEIN PTX3"/>
    <property type="match status" value="1"/>
</dbReference>
<evidence type="ECO:0000256" key="2">
    <source>
        <dbReference type="ARBA" id="ARBA00023157"/>
    </source>
</evidence>
<dbReference type="InterPro" id="IPR042837">
    <property type="entry name" value="PTX3"/>
</dbReference>
<gene>
    <name evidence="4" type="ORF">EBAPG3_010900</name>
</gene>
<evidence type="ECO:0000313" key="5">
    <source>
        <dbReference type="Proteomes" id="UP000012179"/>
    </source>
</evidence>
<protein>
    <recommendedName>
        <fullName evidence="3">LamG-like jellyroll fold domain-containing protein</fullName>
    </recommendedName>
</protein>
<proteinExistence type="predicted"/>
<sequence>MPIKYSRTIAHSGTVIAFSIVVEADLAPQMVYSVHVMENDNVDSDSSWSEPRNLQFPKEICTLGRGLLVVKMSEAAPMSDAGFDVMSDAEFIYVFRPSTNQTIYCDKFVLDQTTGKLTNAVQVRYRRSRKAYLPMDRRDSFGARDMNEVFFVEPTTELDFADGVVPGRFCVTLLPTELAGISKWQMLCQNAQTGKLDSYSIARSQNGGFDLGDSLDPDSGAIIPNASFELVDANGAALSLESGPAICRYDQQEWQLDEYGKINLQKREVRVMVALAVGSARQIAYLDFGLGKDGMLAQVGNKLTVADKAVLQGALNFCPEIAAQVDLPSIATGPTMTFETWLLPSKNPEGACIIAASAASEAVLFTLGLDGGIPYFIGPDGHTVAGTDAISNHDWTHVAAVWDASCTLYINGQAYTTDNGVEGENAEAPASGYRLGGEQGFTGDLAAVRLWNSVRSQEQIWAGMNTIITDQDPDWPHLLGAWQMNEPNDARRFTTVPNQSQAGAANDGVLAGARWVASRVPSTNTGVALAIDPRGLTFLSGMLAYAATDATPSIDEGADSLLHLYYAEKGSQQACAAHFCPVVTRASYLVPWIAADASTPENSESGQLSFVARMAGTAMNNKNTKQVWIKIVKKPKQKCQVTLSSYTGYTEVWPGVPQAVDEFVQVINGQAAQLSNDPAEIDEDQLMYDYTKVTITPGYGQSGPAPAAGTGSSIFVVFIDAEPANGMAALVQETSDTAPPARGRIGAGGRWLPYAPLLGLDMQDLGQYIEIISPNEMVDYQGSLLLDRDMTIEAWLNPLSNEMDNVHTVFVFNKNGKTKEQTVRYILGLNDGRPFAGKGEVINVASEKVPLDQGWSHLAASYRTSFGLQLGGSRYLNAGSDESLNTAEAVTVEAWVRLDALGAEQVVIAKTGTGTDSSWSLAIDSKGKLVFRVNQSTETGTYERAVTSRSALSIGSWTHVAGVYDVAFERQVAIAFDQKSYVKIPQVGTPPKTGVSVMMWLKRTQNSSNTEEVMFSSTDAAASLVFTLSLYKGVPQFTVYVDDGTYSIKDSATLRRDDWVHIAGTYDPVRGIALIIDGVPILPMTGVAERVGSRRTLTSTGVSLLGLQAAKAAQGEAEAAYSVGGIAAQLSFIGTMNEVSLWDRGLSLNEVRQKILQPLASNERGLAGYWKFNDLFGNTVMDLAGTANGSLVTGNFIRIDKGAFAHKLFINGSMEAFERVVDPIAISNSSLTMGSSVFTKYLQGAVSESRLWKVGRMNWQIDYFRTEPLEPNAKGLLANWPFRTGKGGTVFDDKSNNNALIRDGRVDLTDEIMDAMWIQTAFKSGWSFFINGDPINSMPGALPSGDYGSEQANLGAFSLRGSISRFFTGQISQTRIWSTQRTGAQIRGAMFTLLSGKEPGMAAFWAINNGSGQYITDYSGWGNTGIANDDAVWLISTAPAGLEEPALQSTPGDIAKPENLKTAFAPTVGRYGQTQVDARGNLYASLLQTLAIVDQLDASMVLFADFRIGNLILQYIGQAQVEPTLIGYIEGAPPLPAENMKLFPGDPLSYVGASSVLIDETDIKTYSYTASRDRSTVMDMNVRYGFAVEGETSAGIGVQQQILAYGFNAGLALQTDSSVGILGEGLASEELTVTARKFLESRGEWKPNVYQIDAGVGDIHYPNNVGYALVRSGTADLFAMRIEGTGTLVGYTSRPNPDIPEDMNIIMFKLNDQYVKNGTLDGWIGFQPDKSYPNLQVGDQASYFKPLEAYAMKASIEREQKQRESRFENFDAEALGQRANILSPRGTDIADSSQSLVNALIGLRQKAALSVKEWRAQMARRSMVNTYVWTALGGLYAEQQQFMALREESSGGTFSISTKAGFYTEATLSVGPTFSLDAMFGTSITTQSMKTDHDSAMFTLEIDLPGDQRYIGLIEEDPDEDYRYTNKPSPGKVQGYRFMSFYRSPSKQNFEKFSEVIDQNWLYGQGEYAGKYDPDALALRSALHNPNEVWRVLYRVTYVNRTPPSVQDKGQTIAANVQLPDEDSVLSNAVMIAELPTDLNAQNPMARVSIEADELLARLSKNPVWGADLLKKKAEYKEDIMRYMRSYYRIPS</sequence>
<dbReference type="Gene3D" id="2.60.120.200">
    <property type="match status" value="5"/>
</dbReference>
<dbReference type="Pfam" id="PF13385">
    <property type="entry name" value="Laminin_G_3"/>
    <property type="match status" value="3"/>
</dbReference>
<dbReference type="SMART" id="SM00560">
    <property type="entry name" value="LamGL"/>
    <property type="match status" value="1"/>
</dbReference>
<dbReference type="Proteomes" id="UP000012179">
    <property type="component" value="Chromosome"/>
</dbReference>
<evidence type="ECO:0000256" key="1">
    <source>
        <dbReference type="ARBA" id="ARBA00022729"/>
    </source>
</evidence>
<dbReference type="SUPFAM" id="SSF49899">
    <property type="entry name" value="Concanavalin A-like lectins/glucanases"/>
    <property type="match status" value="4"/>
</dbReference>
<keyword evidence="2" id="KW-1015">Disulfide bond</keyword>
<evidence type="ECO:0000313" key="4">
    <source>
        <dbReference type="EMBL" id="ARO88247.1"/>
    </source>
</evidence>
<dbReference type="RefSeq" id="WP_004181254.1">
    <property type="nucleotide sequence ID" value="NZ_CP021106.3"/>
</dbReference>
<keyword evidence="5" id="KW-1185">Reference proteome</keyword>
<accession>A0A1W6SR10</accession>
<evidence type="ECO:0000259" key="3">
    <source>
        <dbReference type="SMART" id="SM00560"/>
    </source>
</evidence>
<organism evidence="4 5">
    <name type="scientific">Nitrosospira lacus</name>
    <dbReference type="NCBI Taxonomy" id="1288494"/>
    <lineage>
        <taxon>Bacteria</taxon>
        <taxon>Pseudomonadati</taxon>
        <taxon>Pseudomonadota</taxon>
        <taxon>Betaproteobacteria</taxon>
        <taxon>Nitrosomonadales</taxon>
        <taxon>Nitrosomonadaceae</taxon>
        <taxon>Nitrosospira</taxon>
    </lineage>
</organism>
<dbReference type="eggNOG" id="COG2931">
    <property type="taxonomic scope" value="Bacteria"/>
</dbReference>
<reference evidence="4 5" key="1">
    <citation type="journal article" date="2015" name="Int. J. Syst. Evol. Microbiol.">
        <title>Nitrosospira lacus sp. nov., a psychrotolerant, ammonia-oxidizing bacterium from sandy lake sediment.</title>
        <authorList>
            <person name="Urakawa H."/>
            <person name="Garcia J.C."/>
            <person name="Nielsen J.L."/>
            <person name="Le V.Q."/>
            <person name="Kozlowski J.A."/>
            <person name="Stein L.Y."/>
            <person name="Lim C.K."/>
            <person name="Pommerening-Roser A."/>
            <person name="Martens-Habbena W."/>
            <person name="Stahl D.A."/>
            <person name="Klotz M.G."/>
        </authorList>
    </citation>
    <scope>NUCLEOTIDE SEQUENCE [LARGE SCALE GENOMIC DNA]</scope>
    <source>
        <strain evidence="4 5">APG3</strain>
    </source>
</reference>
<dbReference type="OrthoDB" id="9758603at2"/>
<dbReference type="EMBL" id="CP021106">
    <property type="protein sequence ID" value="ARO88247.1"/>
    <property type="molecule type" value="Genomic_DNA"/>
</dbReference>
<keyword evidence="1" id="KW-0732">Signal</keyword>